<organism evidence="3 4">
    <name type="scientific">Methylobacterium brachythecii</name>
    <dbReference type="NCBI Taxonomy" id="1176177"/>
    <lineage>
        <taxon>Bacteria</taxon>
        <taxon>Pseudomonadati</taxon>
        <taxon>Pseudomonadota</taxon>
        <taxon>Alphaproteobacteria</taxon>
        <taxon>Hyphomicrobiales</taxon>
        <taxon>Methylobacteriaceae</taxon>
        <taxon>Methylobacterium</taxon>
    </lineage>
</organism>
<dbReference type="Pfam" id="PF03432">
    <property type="entry name" value="Relaxase"/>
    <property type="match status" value="1"/>
</dbReference>
<evidence type="ECO:0000313" key="4">
    <source>
        <dbReference type="Proteomes" id="UP001156881"/>
    </source>
</evidence>
<reference evidence="4" key="1">
    <citation type="journal article" date="2019" name="Int. J. Syst. Evol. Microbiol.">
        <title>The Global Catalogue of Microorganisms (GCM) 10K type strain sequencing project: providing services to taxonomists for standard genome sequencing and annotation.</title>
        <authorList>
            <consortium name="The Broad Institute Genomics Platform"/>
            <consortium name="The Broad Institute Genome Sequencing Center for Infectious Disease"/>
            <person name="Wu L."/>
            <person name="Ma J."/>
        </authorList>
    </citation>
    <scope>NUCLEOTIDE SEQUENCE [LARGE SCALE GENOMIC DNA]</scope>
    <source>
        <strain evidence="4">NBRC 107710</strain>
    </source>
</reference>
<gene>
    <name evidence="3" type="ORF">GCM10007884_39060</name>
</gene>
<feature type="region of interest" description="Disordered" evidence="1">
    <location>
        <begin position="293"/>
        <end position="354"/>
    </location>
</feature>
<evidence type="ECO:0000313" key="3">
    <source>
        <dbReference type="EMBL" id="GLS45915.1"/>
    </source>
</evidence>
<keyword evidence="4" id="KW-1185">Reference proteome</keyword>
<proteinExistence type="predicted"/>
<dbReference type="EMBL" id="BSPG01000030">
    <property type="protein sequence ID" value="GLS45915.1"/>
    <property type="molecule type" value="Genomic_DNA"/>
</dbReference>
<dbReference type="InterPro" id="IPR005094">
    <property type="entry name" value="Endonuclease_MobA/VirD2"/>
</dbReference>
<comment type="caution">
    <text evidence="3">The sequence shown here is derived from an EMBL/GenBank/DDBJ whole genome shotgun (WGS) entry which is preliminary data.</text>
</comment>
<protein>
    <recommendedName>
        <fullName evidence="2">MobA/VirD2-like nuclease domain-containing protein</fullName>
    </recommendedName>
</protein>
<evidence type="ECO:0000259" key="2">
    <source>
        <dbReference type="Pfam" id="PF03432"/>
    </source>
</evidence>
<name>A0ABQ6D8E7_9HYPH</name>
<feature type="domain" description="MobA/VirD2-like nuclease" evidence="2">
    <location>
        <begin position="65"/>
        <end position="155"/>
    </location>
</feature>
<evidence type="ECO:0000256" key="1">
    <source>
        <dbReference type="SAM" id="MobiDB-lite"/>
    </source>
</evidence>
<dbReference type="Proteomes" id="UP001156881">
    <property type="component" value="Unassembled WGS sequence"/>
</dbReference>
<accession>A0ABQ6D8E7</accession>
<feature type="compositionally biased region" description="Gly residues" evidence="1">
    <location>
        <begin position="336"/>
        <end position="345"/>
    </location>
</feature>
<sequence length="421" mass="45370">MQEPRPGREAAMISGAMRGRGEGDALAKHLVKPENDEVAVIVPRGLGSPDLKGQIRELVAMSLGGRTAEPIYHCHCNPEDAIADNAGARRRWWELFEREFGLGQQPYCGAEHFKHDRRHEHRVYGLVRPDGRVIDLRHDFARREKISRIVEFEHGAPAVPSKHARLIEATLRREGRTDVADWLVASGTLDAERPVAALSPQERLIQERTGVRLDDLRTATLAAWRASDDGASFLAALRARGLDLREGRSGAVVVDGTGTAHLATRLVGAAARREDGTRIPAAAVKERLAGLTLQTHGDGNGRQAGPDHRGAGGAAQAPGGAHQCPGSGRDARGEVALGGAGGAHADGGRSDGSAHERALDRLAARPGAARLRARLRLMPRDRNEALADRIDAIRHRQPIAMPGGPLDIWGIPYQSNARWTA</sequence>